<dbReference type="PROSITE" id="PS50893">
    <property type="entry name" value="ABC_TRANSPORTER_2"/>
    <property type="match status" value="1"/>
</dbReference>
<dbReference type="InterPro" id="IPR003439">
    <property type="entry name" value="ABC_transporter-like_ATP-bd"/>
</dbReference>
<dbReference type="KEGG" id="cku:UL82_07585"/>
<name>A0A0F6R2I3_9CORY</name>
<evidence type="ECO:0000256" key="2">
    <source>
        <dbReference type="ARBA" id="ARBA00022741"/>
    </source>
</evidence>
<keyword evidence="1" id="KW-0813">Transport</keyword>
<dbReference type="HOGENOM" id="CLU_000604_1_11_11"/>
<gene>
    <name evidence="6" type="primary">yusV_3</name>
    <name evidence="6" type="ORF">NCTC949_02080</name>
    <name evidence="5" type="ORF">UL82_07585</name>
</gene>
<dbReference type="Proteomes" id="UP000033457">
    <property type="component" value="Chromosome"/>
</dbReference>
<keyword evidence="3 6" id="KW-0067">ATP-binding</keyword>
<protein>
    <submittedName>
        <fullName evidence="6">ABC transporter ATP-binding protein</fullName>
    </submittedName>
    <submittedName>
        <fullName evidence="5">ABC-type cobalamin/Fe3+-siderophore transport system, ATPase component</fullName>
        <ecNumber evidence="5">3.6.3.34</ecNumber>
    </submittedName>
</protein>
<dbReference type="Proteomes" id="UP000271380">
    <property type="component" value="Chromosome"/>
</dbReference>
<reference evidence="5 7" key="1">
    <citation type="journal article" date="2015" name="Genome Announc.">
        <title>Complete Genome Sequence of Corynebacterium kutscheri DSM 20755, a Corynebacterial Type Strain with Remarkably Low G+C Content of Chromosomal DNA.</title>
        <authorList>
            <person name="Ruckert C."/>
            <person name="Albersmeier A."/>
            <person name="Winkler A."/>
            <person name="Tauch A."/>
        </authorList>
    </citation>
    <scope>NUCLEOTIDE SEQUENCE [LARGE SCALE GENOMIC DNA]</scope>
    <source>
        <strain evidence="5 7">DSM 20755</strain>
    </source>
</reference>
<dbReference type="RefSeq" id="WP_046440069.1">
    <property type="nucleotide sequence ID" value="NZ_CP011312.1"/>
</dbReference>
<dbReference type="EMBL" id="LR134377">
    <property type="protein sequence ID" value="VEH08954.1"/>
    <property type="molecule type" value="Genomic_DNA"/>
</dbReference>
<dbReference type="EC" id="3.6.3.34" evidence="5"/>
<dbReference type="PANTHER" id="PTHR42794:SF2">
    <property type="entry name" value="ABC TRANSPORTER ATP-BINDING PROTEIN"/>
    <property type="match status" value="1"/>
</dbReference>
<dbReference type="GO" id="GO:0016887">
    <property type="term" value="F:ATP hydrolysis activity"/>
    <property type="evidence" value="ECO:0007669"/>
    <property type="project" value="InterPro"/>
</dbReference>
<evidence type="ECO:0000256" key="3">
    <source>
        <dbReference type="ARBA" id="ARBA00022840"/>
    </source>
</evidence>
<dbReference type="OrthoDB" id="3579586at2"/>
<feature type="domain" description="ABC transporter" evidence="4">
    <location>
        <begin position="2"/>
        <end position="234"/>
    </location>
</feature>
<dbReference type="SUPFAM" id="SSF52540">
    <property type="entry name" value="P-loop containing nucleoside triphosphate hydrolases"/>
    <property type="match status" value="1"/>
</dbReference>
<evidence type="ECO:0000313" key="5">
    <source>
        <dbReference type="EMBL" id="AKE41678.1"/>
    </source>
</evidence>
<dbReference type="CDD" id="cd03214">
    <property type="entry name" value="ABC_Iron-Siderophores_B12_Hemin"/>
    <property type="match status" value="1"/>
</dbReference>
<keyword evidence="5" id="KW-0378">Hydrolase</keyword>
<evidence type="ECO:0000313" key="8">
    <source>
        <dbReference type="Proteomes" id="UP000271380"/>
    </source>
</evidence>
<sequence length="251" mass="27566">MIEINSLSFSRGDRLTVDNVDITAHSGRVLGLVGPNGAGKSTLLSLIYRLISPQTGNIIVDGENIHDLRRGDIANRMAVVAQHNEATLPLTVYDCVALGRIAKGSILRYSSDTNHDCVLNAIEQVDLSGYRDRLSTELSGGEWQRVLIARAIVQQASHLLLDEPTNHLDIHHQYAILEMMRGLSTTTVVVLHDLNLAAQFCDDIALLQNGHIVASGAPNEVLTAERVSSVYQVNAEIIEYNGRRHLIYNPM</sequence>
<keyword evidence="2" id="KW-0547">Nucleotide-binding</keyword>
<evidence type="ECO:0000313" key="6">
    <source>
        <dbReference type="EMBL" id="VEH08954.1"/>
    </source>
</evidence>
<proteinExistence type="predicted"/>
<dbReference type="STRING" id="35755.UL82_07585"/>
<dbReference type="Gene3D" id="3.40.50.300">
    <property type="entry name" value="P-loop containing nucleotide triphosphate hydrolases"/>
    <property type="match status" value="1"/>
</dbReference>
<evidence type="ECO:0000259" key="4">
    <source>
        <dbReference type="PROSITE" id="PS50893"/>
    </source>
</evidence>
<dbReference type="FunFam" id="3.40.50.300:FF:000134">
    <property type="entry name" value="Iron-enterobactin ABC transporter ATP-binding protein"/>
    <property type="match status" value="1"/>
</dbReference>
<keyword evidence="7" id="KW-1185">Reference proteome</keyword>
<dbReference type="InterPro" id="IPR017871">
    <property type="entry name" value="ABC_transporter-like_CS"/>
</dbReference>
<dbReference type="GO" id="GO:0005524">
    <property type="term" value="F:ATP binding"/>
    <property type="evidence" value="ECO:0007669"/>
    <property type="project" value="UniProtKB-KW"/>
</dbReference>
<dbReference type="SMART" id="SM00382">
    <property type="entry name" value="AAA"/>
    <property type="match status" value="1"/>
</dbReference>
<dbReference type="AlphaFoldDB" id="A0A0F6R2I3"/>
<accession>A0A0F6R2I3</accession>
<dbReference type="EMBL" id="CP011312">
    <property type="protein sequence ID" value="AKE41678.1"/>
    <property type="molecule type" value="Genomic_DNA"/>
</dbReference>
<reference evidence="6 8" key="2">
    <citation type="submission" date="2018-12" db="EMBL/GenBank/DDBJ databases">
        <authorList>
            <consortium name="Pathogen Informatics"/>
        </authorList>
    </citation>
    <scope>NUCLEOTIDE SEQUENCE [LARGE SCALE GENOMIC DNA]</scope>
    <source>
        <strain evidence="6 8">NCTC949</strain>
    </source>
</reference>
<dbReference type="InterPro" id="IPR027417">
    <property type="entry name" value="P-loop_NTPase"/>
</dbReference>
<evidence type="ECO:0000256" key="1">
    <source>
        <dbReference type="ARBA" id="ARBA00022448"/>
    </source>
</evidence>
<dbReference type="Pfam" id="PF00005">
    <property type="entry name" value="ABC_tran"/>
    <property type="match status" value="1"/>
</dbReference>
<dbReference type="PANTHER" id="PTHR42794">
    <property type="entry name" value="HEMIN IMPORT ATP-BINDING PROTEIN HMUV"/>
    <property type="match status" value="1"/>
</dbReference>
<organism evidence="5 7">
    <name type="scientific">Corynebacterium kutscheri</name>
    <dbReference type="NCBI Taxonomy" id="35755"/>
    <lineage>
        <taxon>Bacteria</taxon>
        <taxon>Bacillati</taxon>
        <taxon>Actinomycetota</taxon>
        <taxon>Actinomycetes</taxon>
        <taxon>Mycobacteriales</taxon>
        <taxon>Corynebacteriaceae</taxon>
        <taxon>Corynebacterium</taxon>
    </lineage>
</organism>
<dbReference type="PROSITE" id="PS00211">
    <property type="entry name" value="ABC_TRANSPORTER_1"/>
    <property type="match status" value="1"/>
</dbReference>
<dbReference type="InterPro" id="IPR003593">
    <property type="entry name" value="AAA+_ATPase"/>
</dbReference>
<evidence type="ECO:0000313" key="7">
    <source>
        <dbReference type="Proteomes" id="UP000033457"/>
    </source>
</evidence>